<dbReference type="SMART" id="SM00382">
    <property type="entry name" value="AAA"/>
    <property type="match status" value="1"/>
</dbReference>
<dbReference type="PANTHER" id="PTHR35894:SF1">
    <property type="entry name" value="PHOSPHORIBULOKINASE _ URIDINE KINASE FAMILY"/>
    <property type="match status" value="1"/>
</dbReference>
<proteinExistence type="predicted"/>
<reference evidence="2" key="1">
    <citation type="journal article" date="2015" name="Nature">
        <title>Complex archaea that bridge the gap between prokaryotes and eukaryotes.</title>
        <authorList>
            <person name="Spang A."/>
            <person name="Saw J.H."/>
            <person name="Jorgensen S.L."/>
            <person name="Zaremba-Niedzwiedzka K."/>
            <person name="Martijn J."/>
            <person name="Lind A.E."/>
            <person name="van Eijk R."/>
            <person name="Schleper C."/>
            <person name="Guy L."/>
            <person name="Ettema T.J."/>
        </authorList>
    </citation>
    <scope>NUCLEOTIDE SEQUENCE</scope>
</reference>
<dbReference type="AlphaFoldDB" id="A0A0F8VUZ7"/>
<organism evidence="2">
    <name type="scientific">marine sediment metagenome</name>
    <dbReference type="NCBI Taxonomy" id="412755"/>
    <lineage>
        <taxon>unclassified sequences</taxon>
        <taxon>metagenomes</taxon>
        <taxon>ecological metagenomes</taxon>
    </lineage>
</organism>
<dbReference type="InterPro" id="IPR003593">
    <property type="entry name" value="AAA+_ATPase"/>
</dbReference>
<comment type="caution">
    <text evidence="2">The sequence shown here is derived from an EMBL/GenBank/DDBJ whole genome shotgun (WGS) entry which is preliminary data.</text>
</comment>
<dbReference type="PANTHER" id="PTHR35894">
    <property type="entry name" value="GENERAL SECRETION PATHWAY PROTEIN A-RELATED"/>
    <property type="match status" value="1"/>
</dbReference>
<evidence type="ECO:0000259" key="1">
    <source>
        <dbReference type="SMART" id="SM00382"/>
    </source>
</evidence>
<evidence type="ECO:0000313" key="2">
    <source>
        <dbReference type="EMBL" id="KKK48178.1"/>
    </source>
</evidence>
<feature type="non-terminal residue" evidence="2">
    <location>
        <position position="191"/>
    </location>
</feature>
<feature type="domain" description="AAA+ ATPase" evidence="1">
    <location>
        <begin position="44"/>
        <end position="184"/>
    </location>
</feature>
<sequence length="191" mass="20952">MKQVILDHYGFCRLPFGKDLAPGDAFQTDTFSQATAMLELGLDSEDIMLLTGPIGCGKSLIVRHIAESFDANRYQLIYLRGGLTGASELFKLILGEMKVTPPHSILKAKPLFFSTVNEATRKPVVVLDDAQDSSPQALAAIKAMTNFESDSSTRITFILVGQPELTTTLAYSHFDSLRARIRLSHQITGMS</sequence>
<dbReference type="CDD" id="cd00009">
    <property type="entry name" value="AAA"/>
    <property type="match status" value="1"/>
</dbReference>
<dbReference type="Gene3D" id="3.40.50.300">
    <property type="entry name" value="P-loop containing nucleotide triphosphate hydrolases"/>
    <property type="match status" value="1"/>
</dbReference>
<dbReference type="SUPFAM" id="SSF52540">
    <property type="entry name" value="P-loop containing nucleoside triphosphate hydrolases"/>
    <property type="match status" value="1"/>
</dbReference>
<gene>
    <name evidence="2" type="ORF">LCGC14_3147760</name>
</gene>
<dbReference type="Pfam" id="PF13401">
    <property type="entry name" value="AAA_22"/>
    <property type="match status" value="1"/>
</dbReference>
<name>A0A0F8VUZ7_9ZZZZ</name>
<dbReference type="InterPro" id="IPR049945">
    <property type="entry name" value="AAA_22"/>
</dbReference>
<accession>A0A0F8VUZ7</accession>
<protein>
    <recommendedName>
        <fullName evidence="1">AAA+ ATPase domain-containing protein</fullName>
    </recommendedName>
</protein>
<dbReference type="EMBL" id="LAZR01069200">
    <property type="protein sequence ID" value="KKK48178.1"/>
    <property type="molecule type" value="Genomic_DNA"/>
</dbReference>
<dbReference type="GO" id="GO:0016887">
    <property type="term" value="F:ATP hydrolysis activity"/>
    <property type="evidence" value="ECO:0007669"/>
    <property type="project" value="InterPro"/>
</dbReference>
<dbReference type="InterPro" id="IPR027417">
    <property type="entry name" value="P-loop_NTPase"/>
</dbReference>
<dbReference type="InterPro" id="IPR052026">
    <property type="entry name" value="ExeA_AAA_ATPase_DNA-bind"/>
</dbReference>